<feature type="transmembrane region" description="Helical" evidence="5">
    <location>
        <begin position="223"/>
        <end position="242"/>
    </location>
</feature>
<accession>A0A1N7NKY6</accession>
<feature type="domain" description="Virulence factor membrane-bound polymerase C-terminal" evidence="7">
    <location>
        <begin position="381"/>
        <end position="559"/>
    </location>
</feature>
<dbReference type="OrthoDB" id="5596698at2"/>
<dbReference type="Pfam" id="PF04932">
    <property type="entry name" value="Wzy_C"/>
    <property type="match status" value="1"/>
</dbReference>
<feature type="transmembrane region" description="Helical" evidence="5">
    <location>
        <begin position="127"/>
        <end position="152"/>
    </location>
</feature>
<evidence type="ECO:0000313" key="10">
    <source>
        <dbReference type="Proteomes" id="UP000185999"/>
    </source>
</evidence>
<evidence type="ECO:0000256" key="2">
    <source>
        <dbReference type="ARBA" id="ARBA00022692"/>
    </source>
</evidence>
<keyword evidence="3 5" id="KW-1133">Transmembrane helix</keyword>
<reference evidence="10" key="1">
    <citation type="submission" date="2017-01" db="EMBL/GenBank/DDBJ databases">
        <authorList>
            <person name="Varghese N."/>
            <person name="Submissions S."/>
        </authorList>
    </citation>
    <scope>NUCLEOTIDE SEQUENCE [LARGE SCALE GENOMIC DNA]</scope>
    <source>
        <strain evidence="10">DSM 22306</strain>
    </source>
</reference>
<dbReference type="EMBL" id="FTOE01000010">
    <property type="protein sequence ID" value="SIS99024.1"/>
    <property type="molecule type" value="Genomic_DNA"/>
</dbReference>
<evidence type="ECO:0000256" key="4">
    <source>
        <dbReference type="ARBA" id="ARBA00023136"/>
    </source>
</evidence>
<keyword evidence="2 5" id="KW-0812">Transmembrane</keyword>
<dbReference type="Proteomes" id="UP000185999">
    <property type="component" value="Unassembled WGS sequence"/>
</dbReference>
<dbReference type="AlphaFoldDB" id="A0A1N7NKY6"/>
<keyword evidence="10" id="KW-1185">Reference proteome</keyword>
<evidence type="ECO:0000256" key="5">
    <source>
        <dbReference type="SAM" id="Phobius"/>
    </source>
</evidence>
<feature type="transmembrane region" description="Helical" evidence="5">
    <location>
        <begin position="172"/>
        <end position="190"/>
    </location>
</feature>
<dbReference type="Pfam" id="PF15864">
    <property type="entry name" value="PglL_A"/>
    <property type="match status" value="1"/>
</dbReference>
<feature type="transmembrane region" description="Helical" evidence="5">
    <location>
        <begin position="9"/>
        <end position="28"/>
    </location>
</feature>
<feature type="domain" description="O-antigen ligase-related" evidence="6">
    <location>
        <begin position="208"/>
        <end position="360"/>
    </location>
</feature>
<feature type="transmembrane region" description="Helical" evidence="5">
    <location>
        <begin position="398"/>
        <end position="416"/>
    </location>
</feature>
<feature type="transmembrane region" description="Helical" evidence="5">
    <location>
        <begin position="40"/>
        <end position="58"/>
    </location>
</feature>
<dbReference type="InterPro" id="IPR007016">
    <property type="entry name" value="O-antigen_ligase-rel_domated"/>
</dbReference>
<evidence type="ECO:0000256" key="1">
    <source>
        <dbReference type="ARBA" id="ARBA00004141"/>
    </source>
</evidence>
<evidence type="ECO:0000313" key="9">
    <source>
        <dbReference type="EMBL" id="SIS99024.1"/>
    </source>
</evidence>
<dbReference type="InterPro" id="IPR051533">
    <property type="entry name" value="WaaL-like"/>
</dbReference>
<dbReference type="InterPro" id="IPR031726">
    <property type="entry name" value="PglL_A"/>
</dbReference>
<dbReference type="GO" id="GO:0016020">
    <property type="term" value="C:membrane"/>
    <property type="evidence" value="ECO:0007669"/>
    <property type="project" value="UniProtKB-SubCell"/>
</dbReference>
<evidence type="ECO:0000259" key="8">
    <source>
        <dbReference type="Pfam" id="PF15864"/>
    </source>
</evidence>
<protein>
    <submittedName>
        <fullName evidence="9">O-antigen polymerase</fullName>
    </submittedName>
</protein>
<feature type="transmembrane region" description="Helical" evidence="5">
    <location>
        <begin position="199"/>
        <end position="217"/>
    </location>
</feature>
<sequence length="584" mass="65337">MATFTREEFFLTAFFIAIIGVFFSAFYFQPNLGGEGLFLPFNSVVWITVAIVVILAVWRMWQQQMIRLPAFWGWILAMPLLILLTGFIVGMEQPLSWMLRISAIFLGFLFFFSLFQFNVRRHTLQNALYILCGAFTLHGLVGVIQLLPGSLISGIIPNMASQIPIGMFQQPNLQASLMATAVGLSVYLLSTPDFRSRPVLAKSLLLLCLLLSSFVLLSAGSRVGLLGGGAALLLMVSCRLNLLKRNARWSLAMLVVLLVGGVGGLIINDGALRAYSKMETLAEEGQDIRQHVYRISWQAIKDKPLLGHGIGSFQTAFHEKAAEYQLENENFKLTTQFSHPHNELLLWGVESGIVGLLAFLCAVVTVLLQLFKLGWQRGGAMAALLLPIALHTQVELPFYISAYHWVVFLFLLFITFQSGHKTYPLHMSIAAGWMIRSVSVLLLAIVVVFCGSSLYYSQRIAYVVYSGEDRFTELSSISKHPYFTDIAMRLLLANLSKAERVTHDTAITLEYVKWMETYLKSNPDVGVFVDLIRVYDYLGDSVQMQRVIKRALYFYNDQPLILQAVEDLQKNASNQADASALIAP</sequence>
<dbReference type="PANTHER" id="PTHR37422">
    <property type="entry name" value="TEICHURONIC ACID BIOSYNTHESIS PROTEIN TUAE"/>
    <property type="match status" value="1"/>
</dbReference>
<feature type="transmembrane region" description="Helical" evidence="5">
    <location>
        <begin position="249"/>
        <end position="267"/>
    </location>
</feature>
<proteinExistence type="predicted"/>
<dbReference type="STRING" id="619304.SAMN05421760_11016"/>
<dbReference type="PANTHER" id="PTHR37422:SF13">
    <property type="entry name" value="LIPOPOLYSACCHARIDE BIOSYNTHESIS PROTEIN PA4999-RELATED"/>
    <property type="match status" value="1"/>
</dbReference>
<evidence type="ECO:0000256" key="3">
    <source>
        <dbReference type="ARBA" id="ARBA00022989"/>
    </source>
</evidence>
<keyword evidence="4 5" id="KW-0472">Membrane</keyword>
<evidence type="ECO:0000259" key="6">
    <source>
        <dbReference type="Pfam" id="PF04932"/>
    </source>
</evidence>
<dbReference type="InterPro" id="IPR021797">
    <property type="entry name" value="Wzy_C_2"/>
</dbReference>
<organism evidence="9 10">
    <name type="scientific">Neptunomonas antarctica</name>
    <dbReference type="NCBI Taxonomy" id="619304"/>
    <lineage>
        <taxon>Bacteria</taxon>
        <taxon>Pseudomonadati</taxon>
        <taxon>Pseudomonadota</taxon>
        <taxon>Gammaproteobacteria</taxon>
        <taxon>Oceanospirillales</taxon>
        <taxon>Oceanospirillaceae</taxon>
        <taxon>Neptunomonas</taxon>
    </lineage>
</organism>
<gene>
    <name evidence="9" type="ORF">SAMN05421760_11016</name>
</gene>
<feature type="transmembrane region" description="Helical" evidence="5">
    <location>
        <begin position="437"/>
        <end position="456"/>
    </location>
</feature>
<name>A0A1N7NKY6_9GAMM</name>
<dbReference type="Pfam" id="PF11846">
    <property type="entry name" value="Wzy_C_2"/>
    <property type="match status" value="1"/>
</dbReference>
<evidence type="ECO:0000259" key="7">
    <source>
        <dbReference type="Pfam" id="PF11846"/>
    </source>
</evidence>
<feature type="domain" description="Protein glycosylation ligase" evidence="8">
    <location>
        <begin position="164"/>
        <end position="189"/>
    </location>
</feature>
<feature type="transmembrane region" description="Helical" evidence="5">
    <location>
        <begin position="70"/>
        <end position="91"/>
    </location>
</feature>
<feature type="transmembrane region" description="Helical" evidence="5">
    <location>
        <begin position="344"/>
        <end position="368"/>
    </location>
</feature>
<comment type="subcellular location">
    <subcellularLocation>
        <location evidence="1">Membrane</location>
        <topology evidence="1">Multi-pass membrane protein</topology>
    </subcellularLocation>
</comment>
<feature type="transmembrane region" description="Helical" evidence="5">
    <location>
        <begin position="97"/>
        <end position="115"/>
    </location>
</feature>